<keyword evidence="2" id="KW-1185">Reference proteome</keyword>
<dbReference type="EMBL" id="JBGNUJ010000002">
    <property type="protein sequence ID" value="KAL3963657.1"/>
    <property type="molecule type" value="Genomic_DNA"/>
</dbReference>
<reference evidence="1" key="1">
    <citation type="submission" date="2024-12" db="EMBL/GenBank/DDBJ databases">
        <title>Comparative genomics and development of molecular markers within Purpureocillium lilacinum and among Purpureocillium species.</title>
        <authorList>
            <person name="Yeh Z.-Y."/>
            <person name="Ni N.-T."/>
            <person name="Lo P.-H."/>
            <person name="Mushyakhwo K."/>
            <person name="Lin C.-F."/>
            <person name="Nai Y.-S."/>
        </authorList>
    </citation>
    <scope>NUCLEOTIDE SEQUENCE</scope>
    <source>
        <strain evidence="1">NCHU-NPUST-175</strain>
    </source>
</reference>
<proteinExistence type="predicted"/>
<sequence length="100" mass="10902">MTLCRAQASRVFTGSEIPQVTSHPRDDSDRRTGSLVAARTSALPNKATPLEQGALKEDPLLSSLGSMSKFLGQKRWSRGSLQERQRINTPAAGNSAYCKR</sequence>
<gene>
    <name evidence="1" type="ORF">ACCO45_000661</name>
</gene>
<dbReference type="Proteomes" id="UP001638806">
    <property type="component" value="Unassembled WGS sequence"/>
</dbReference>
<evidence type="ECO:0000313" key="1">
    <source>
        <dbReference type="EMBL" id="KAL3963657.1"/>
    </source>
</evidence>
<accession>A0ACC4E5Y2</accession>
<comment type="caution">
    <text evidence="1">The sequence shown here is derived from an EMBL/GenBank/DDBJ whole genome shotgun (WGS) entry which is preliminary data.</text>
</comment>
<name>A0ACC4E5Y2_PURLI</name>
<evidence type="ECO:0000313" key="2">
    <source>
        <dbReference type="Proteomes" id="UP001638806"/>
    </source>
</evidence>
<protein>
    <submittedName>
        <fullName evidence="1">Uncharacterized protein</fullName>
    </submittedName>
</protein>
<organism evidence="1 2">
    <name type="scientific">Purpureocillium lilacinum</name>
    <name type="common">Paecilomyces lilacinus</name>
    <dbReference type="NCBI Taxonomy" id="33203"/>
    <lineage>
        <taxon>Eukaryota</taxon>
        <taxon>Fungi</taxon>
        <taxon>Dikarya</taxon>
        <taxon>Ascomycota</taxon>
        <taxon>Pezizomycotina</taxon>
        <taxon>Sordariomycetes</taxon>
        <taxon>Hypocreomycetidae</taxon>
        <taxon>Hypocreales</taxon>
        <taxon>Ophiocordycipitaceae</taxon>
        <taxon>Purpureocillium</taxon>
    </lineage>
</organism>